<dbReference type="EMBL" id="QHKI01000002">
    <property type="protein sequence ID" value="RSM90547.1"/>
    <property type="molecule type" value="Genomic_DNA"/>
</dbReference>
<dbReference type="Proteomes" id="UP000287547">
    <property type="component" value="Unassembled WGS sequence"/>
</dbReference>
<gene>
    <name evidence="2" type="ORF">DMH04_03515</name>
</gene>
<dbReference type="OrthoDB" id="135105at2"/>
<dbReference type="Gene3D" id="3.40.50.300">
    <property type="entry name" value="P-loop containing nucleotide triphosphate hydrolases"/>
    <property type="match status" value="1"/>
</dbReference>
<dbReference type="SUPFAM" id="SSF52540">
    <property type="entry name" value="P-loop containing nucleoside triphosphate hydrolases"/>
    <property type="match status" value="1"/>
</dbReference>
<reference evidence="2 3" key="1">
    <citation type="submission" date="2018-05" db="EMBL/GenBank/DDBJ databases">
        <title>Evolution of GPA BGCs.</title>
        <authorList>
            <person name="Waglechner N."/>
            <person name="Wright G.D."/>
        </authorList>
    </citation>
    <scope>NUCLEOTIDE SEQUENCE [LARGE SCALE GENOMIC DNA]</scope>
    <source>
        <strain evidence="2 3">A82846</strain>
    </source>
</reference>
<name>A0A428ZR61_KIBAR</name>
<evidence type="ECO:0000259" key="1">
    <source>
        <dbReference type="Pfam" id="PF13191"/>
    </source>
</evidence>
<accession>A0A428ZR61</accession>
<dbReference type="RefSeq" id="WP_037258176.1">
    <property type="nucleotide sequence ID" value="NZ_QHKI01000002.1"/>
</dbReference>
<feature type="domain" description="Orc1-like AAA ATPase" evidence="1">
    <location>
        <begin position="215"/>
        <end position="338"/>
    </location>
</feature>
<organism evidence="2 3">
    <name type="scientific">Kibdelosporangium aridum</name>
    <dbReference type="NCBI Taxonomy" id="2030"/>
    <lineage>
        <taxon>Bacteria</taxon>
        <taxon>Bacillati</taxon>
        <taxon>Actinomycetota</taxon>
        <taxon>Actinomycetes</taxon>
        <taxon>Pseudonocardiales</taxon>
        <taxon>Pseudonocardiaceae</taxon>
        <taxon>Kibdelosporangium</taxon>
    </lineage>
</organism>
<protein>
    <recommendedName>
        <fullName evidence="1">Orc1-like AAA ATPase domain-containing protein</fullName>
    </recommendedName>
</protein>
<proteinExistence type="predicted"/>
<dbReference type="InterPro" id="IPR027417">
    <property type="entry name" value="P-loop_NTPase"/>
</dbReference>
<dbReference type="Pfam" id="PF13191">
    <property type="entry name" value="AAA_16"/>
    <property type="match status" value="1"/>
</dbReference>
<evidence type="ECO:0000313" key="2">
    <source>
        <dbReference type="EMBL" id="RSM90547.1"/>
    </source>
</evidence>
<dbReference type="InterPro" id="IPR043504">
    <property type="entry name" value="Peptidase_S1_PA_chymotrypsin"/>
</dbReference>
<evidence type="ECO:0000313" key="3">
    <source>
        <dbReference type="Proteomes" id="UP000287547"/>
    </source>
</evidence>
<dbReference type="Gene3D" id="2.40.10.10">
    <property type="entry name" value="Trypsin-like serine proteases"/>
    <property type="match status" value="2"/>
</dbReference>
<dbReference type="InterPro" id="IPR041664">
    <property type="entry name" value="AAA_16"/>
</dbReference>
<dbReference type="InterPro" id="IPR009003">
    <property type="entry name" value="Peptidase_S1_PA"/>
</dbReference>
<sequence>MTNGRVVEGDRVLGSGFALTPLVAVTADHVVRDKPASALRFADRNVTRIAHAADLDVAVLFLDEPVSTAFPAARARVGATWHVSAQPLANDPRLTGAVTDVGRSVVNQGGSPIDLLQLRVDQQLGSYKGYSGSAVLSGGGVIGVLVEQVMHRVPRGQASNVLYSVPIQEVLTRFGLRPDADTVLGLAGMGTEYAVWIENFLAEYLGRPDQPLIPFGGRDSELAALSSWLTGPAPYALITAEAGRGKSALLTHWAAQVYTAGLADVIFVPISIRFNTAPASVALPALATRLAAYHGEALTTTERSAEQWQAEISTYLRRPARVDRPLLIIVDGLDEATDWEVGAHLFPAAPPAGLKVLASARLVAGDPGLWRDRLNWPSALSVALPPLDPDGVGDVLRAMGNPLAHLVTRVDIVGELYRLSEGDPLLVRLYVESLREQDVMRLTAEDLPSIDKGMRGYYDRWRRELERVWSAEKRRDLQDFFNILACALGPLSRDDLAEINPSAPSGLELDWLVRDIGRFVIGDGFSQGFVFSHPRFAMFFDEVMGRRERDRWNAAFIDYGRRVRAGLNNGPVPEYVVRFHGAHLELANAPAEDLYALLDGAWLKAWHAVGGADAGFLNDCDRAWRRAEQDPDLERAVEVQFMCAVARGSVAARNNNVPAQLLVECFKEGMFTAAQALAICRRMSIRPRRAGAAVALAKVLPAQWLDEVLAVATSQQREDVCADALVELVPLLSGQTLARALAIAQTLRQPHARAAALAVVSSRLPEPQRSSVESTAMSAVTAIQGQRRRAEVIAVVASRLTPAGLAYAVLEAEAMTHPPSAVRTLCVLARYSSAAARESAIAKALAIAERPGLDLTVRAIVRFAIAEHVPQLRLPAIEEVLRLERKQAASMVLTARTWIGEVPREYTSGLLIAAVLDLFRRGDAEGLAVLAEQMSPVDRAEVWRRMLEQPAGDNPVAVMASFGRPEEVEDVFPWLLQRAEWLPAERRAVALTALAGTRTEQSKRDMLTEAVRSAQMISDIRERQAALIVAVRALAGSPDFVAAQGYLFELYREHTQSFAHFDMEIADELVDEALALCKRVPLPYSSPEVARRLVELVPENRRADVRQFALAEARHLGFHSERLEALGELARIGGYGDELDRVLSDEINQFVAHYGDRLNDELVPWARGPLIPPYAMLPSGLPDWCYHQWALAMVDKVRPSLLPQVIPYLSAEHIENAVNRALAADEPDMAVRVANAVANSYAKLPMDMRGRLFPVALGPLDAPRDYPNSLSRIRQLAPHVPEVLRERVVTIVRELFVIDQAYILPVLREHYPAELIRVLVGDEPLDAPAHDEPPSDDSPEIRTADEAHVRAAWQAAVSIRIRHERENAVANVSRAVASLPDLLPEVLNAVVRIRNRQTRYMALAQMVDGLTEWRPEDQTIWNAALRVLAEHPRPVSIRELVKLASCGTPSGLTPAQTARAFVHALQRVTEWWD</sequence>
<comment type="caution">
    <text evidence="2">The sequence shown here is derived from an EMBL/GenBank/DDBJ whole genome shotgun (WGS) entry which is preliminary data.</text>
</comment>
<dbReference type="SUPFAM" id="SSF50494">
    <property type="entry name" value="Trypsin-like serine proteases"/>
    <property type="match status" value="1"/>
</dbReference>